<dbReference type="PANTHER" id="PTHR30419:SF8">
    <property type="entry name" value="NITROGEN ASSIMILATION TRANSCRIPTIONAL ACTIVATOR-RELATED"/>
    <property type="match status" value="1"/>
</dbReference>
<protein>
    <submittedName>
        <fullName evidence="6">LysR family transcriptional regulator</fullName>
    </submittedName>
</protein>
<evidence type="ECO:0000256" key="3">
    <source>
        <dbReference type="ARBA" id="ARBA00023125"/>
    </source>
</evidence>
<proteinExistence type="inferred from homology"/>
<dbReference type="GO" id="GO:0003677">
    <property type="term" value="F:DNA binding"/>
    <property type="evidence" value="ECO:0007669"/>
    <property type="project" value="UniProtKB-KW"/>
</dbReference>
<evidence type="ECO:0000259" key="5">
    <source>
        <dbReference type="PROSITE" id="PS50931"/>
    </source>
</evidence>
<dbReference type="InterPro" id="IPR036390">
    <property type="entry name" value="WH_DNA-bd_sf"/>
</dbReference>
<sequence length="313" mass="34507">MSDPFFARIRELKFKQLLVFERVVELGSMHKAAEVLHMSQPNVFKIISQLEELLAVPLFERSSKGVVPTEFAQRLLPRIKPMLGDARAIGEELAALRSGERGQVVIGTLISASARLLPDSIALMKQRHPHVNIVVREATNDLLFPMLAVGELDLIVGRVPETSPPGVSYHALYKEQLVVVARACHPLAKKRRFPVAALLDFPWILPTSESSVRNRVEHFFSQHRLALPHNLIESLSMLTNVGVLRQSDTLAMLPRTAAQLLIDDGTLCQLAMAEDIAFGTIGFGVRAHRLPTPTCAAFIAALQKVAQALSTRG</sequence>
<name>A0A3R7EFV4_9BURK</name>
<keyword evidence="2" id="KW-0805">Transcription regulation</keyword>
<evidence type="ECO:0000256" key="1">
    <source>
        <dbReference type="ARBA" id="ARBA00009437"/>
    </source>
</evidence>
<dbReference type="GO" id="GO:0005829">
    <property type="term" value="C:cytosol"/>
    <property type="evidence" value="ECO:0007669"/>
    <property type="project" value="TreeGrafter"/>
</dbReference>
<organism evidence="6 7">
    <name type="scientific">Alicycliphilus denitrificans</name>
    <dbReference type="NCBI Taxonomy" id="179636"/>
    <lineage>
        <taxon>Bacteria</taxon>
        <taxon>Pseudomonadati</taxon>
        <taxon>Pseudomonadota</taxon>
        <taxon>Betaproteobacteria</taxon>
        <taxon>Burkholderiales</taxon>
        <taxon>Comamonadaceae</taxon>
        <taxon>Alicycliphilus</taxon>
    </lineage>
</organism>
<dbReference type="Gene3D" id="1.10.10.10">
    <property type="entry name" value="Winged helix-like DNA-binding domain superfamily/Winged helix DNA-binding domain"/>
    <property type="match status" value="1"/>
</dbReference>
<dbReference type="RefSeq" id="WP_094435062.1">
    <property type="nucleotide sequence ID" value="NZ_NKDB02000001.1"/>
</dbReference>
<dbReference type="Pfam" id="PF00126">
    <property type="entry name" value="HTH_1"/>
    <property type="match status" value="1"/>
</dbReference>
<accession>A0A3R7EFV4</accession>
<keyword evidence="3" id="KW-0238">DNA-binding</keyword>
<dbReference type="EMBL" id="NKDB02000001">
    <property type="protein sequence ID" value="RKJ98759.1"/>
    <property type="molecule type" value="Genomic_DNA"/>
</dbReference>
<dbReference type="AlphaFoldDB" id="A0A3R7EFV4"/>
<dbReference type="InterPro" id="IPR050950">
    <property type="entry name" value="HTH-type_LysR_regulators"/>
</dbReference>
<evidence type="ECO:0000256" key="4">
    <source>
        <dbReference type="ARBA" id="ARBA00023163"/>
    </source>
</evidence>
<dbReference type="Gene3D" id="3.40.190.290">
    <property type="match status" value="1"/>
</dbReference>
<dbReference type="Proteomes" id="UP000216225">
    <property type="component" value="Unassembled WGS sequence"/>
</dbReference>
<dbReference type="PROSITE" id="PS50931">
    <property type="entry name" value="HTH_LYSR"/>
    <property type="match status" value="1"/>
</dbReference>
<evidence type="ECO:0000313" key="6">
    <source>
        <dbReference type="EMBL" id="RKJ98759.1"/>
    </source>
</evidence>
<evidence type="ECO:0000256" key="2">
    <source>
        <dbReference type="ARBA" id="ARBA00023015"/>
    </source>
</evidence>
<dbReference type="InterPro" id="IPR036388">
    <property type="entry name" value="WH-like_DNA-bd_sf"/>
</dbReference>
<dbReference type="GO" id="GO:0003700">
    <property type="term" value="F:DNA-binding transcription factor activity"/>
    <property type="evidence" value="ECO:0007669"/>
    <property type="project" value="InterPro"/>
</dbReference>
<dbReference type="SUPFAM" id="SSF46785">
    <property type="entry name" value="Winged helix' DNA-binding domain"/>
    <property type="match status" value="1"/>
</dbReference>
<reference evidence="6 7" key="1">
    <citation type="submission" date="2018-09" db="EMBL/GenBank/DDBJ databases">
        <title>Genome comparison of Alicycliphilus sp. BQ1, a polyurethanolytic bacterium, with its closest phylogenetic relatives Alicycliphilus denitrificans BC and K601, unable to attack polyurethane.</title>
        <authorList>
            <person name="Loza-Tavera H."/>
            <person name="Lozano L."/>
            <person name="Cevallos M."/>
            <person name="Maya-Lucas O."/>
            <person name="Garcia-Mena J."/>
            <person name="Hernandez J."/>
        </authorList>
    </citation>
    <scope>NUCLEOTIDE SEQUENCE [LARGE SCALE GENOMIC DNA]</scope>
    <source>
        <strain evidence="6 7">BQ1</strain>
    </source>
</reference>
<dbReference type="InterPro" id="IPR000847">
    <property type="entry name" value="LysR_HTH_N"/>
</dbReference>
<dbReference type="PANTHER" id="PTHR30419">
    <property type="entry name" value="HTH-TYPE TRANSCRIPTIONAL REGULATOR YBHD"/>
    <property type="match status" value="1"/>
</dbReference>
<dbReference type="Pfam" id="PF03466">
    <property type="entry name" value="LysR_substrate"/>
    <property type="match status" value="1"/>
</dbReference>
<dbReference type="SUPFAM" id="SSF53850">
    <property type="entry name" value="Periplasmic binding protein-like II"/>
    <property type="match status" value="1"/>
</dbReference>
<evidence type="ECO:0000313" key="7">
    <source>
        <dbReference type="Proteomes" id="UP000216225"/>
    </source>
</evidence>
<comment type="caution">
    <text evidence="6">The sequence shown here is derived from an EMBL/GenBank/DDBJ whole genome shotgun (WGS) entry which is preliminary data.</text>
</comment>
<dbReference type="PRINTS" id="PR00039">
    <property type="entry name" value="HTHLYSR"/>
</dbReference>
<feature type="domain" description="HTH lysR-type" evidence="5">
    <location>
        <begin position="12"/>
        <end position="69"/>
    </location>
</feature>
<keyword evidence="4" id="KW-0804">Transcription</keyword>
<dbReference type="InterPro" id="IPR005119">
    <property type="entry name" value="LysR_subst-bd"/>
</dbReference>
<gene>
    <name evidence="6" type="ORF">CE154_003095</name>
</gene>
<comment type="similarity">
    <text evidence="1">Belongs to the LysR transcriptional regulatory family.</text>
</comment>